<dbReference type="InterPro" id="IPR050900">
    <property type="entry name" value="Transposase_IS3/IS150/IS904"/>
</dbReference>
<dbReference type="InterPro" id="IPR025948">
    <property type="entry name" value="HTH-like_dom"/>
</dbReference>
<sequence>MERFNKKEKPGLSDKIEIADIWIARGYPAATVLRIVGVHEATYYYRKQRKSDIPIVRQYKGGRPIQGYSCTVDGKRVSDEQIKEYLLELITGEENAYGYRKLTLCLQRQHHLVINKKKVYRLCKELGILSPQRKIRLTYPRRLANNRQITHSNQLWEIDVKYGYIAGENRFFYMMCLIDIYDRMVIDYHIGVTCEARHAVELVQRGLWKRQQFETAMKPVVRTDNGPQFISHAFEKACAEFSLEHERIPPKTPNKNAHIESFHAILERECLQRHEFMNYQEAYRVVVDFVLFYNHRRIHGSLYDLSPVEFRKQLSVGTIKPLEVRV</sequence>
<dbReference type="GO" id="GO:0003676">
    <property type="term" value="F:nucleic acid binding"/>
    <property type="evidence" value="ECO:0007669"/>
    <property type="project" value="InterPro"/>
</dbReference>
<dbReference type="RefSeq" id="WP_170292176.1">
    <property type="nucleotide sequence ID" value="NZ_WNKU01000081.1"/>
</dbReference>
<comment type="caution">
    <text evidence="3">The sequence shown here is derived from an EMBL/GenBank/DDBJ whole genome shotgun (WGS) entry which is preliminary data.</text>
</comment>
<dbReference type="InterPro" id="IPR036397">
    <property type="entry name" value="RNaseH_sf"/>
</dbReference>
<evidence type="ECO:0000313" key="4">
    <source>
        <dbReference type="Proteomes" id="UP000430670"/>
    </source>
</evidence>
<feature type="domain" description="Integrase catalytic" evidence="2">
    <location>
        <begin position="136"/>
        <end position="315"/>
    </location>
</feature>
<accession>A0A6I3ST06</accession>
<evidence type="ECO:0000256" key="1">
    <source>
        <dbReference type="ARBA" id="ARBA00002286"/>
    </source>
</evidence>
<organism evidence="3 4">
    <name type="scientific">Heliobacterium mobile</name>
    <name type="common">Heliobacillus mobilis</name>
    <dbReference type="NCBI Taxonomy" id="28064"/>
    <lineage>
        <taxon>Bacteria</taxon>
        <taxon>Bacillati</taxon>
        <taxon>Bacillota</taxon>
        <taxon>Clostridia</taxon>
        <taxon>Eubacteriales</taxon>
        <taxon>Heliobacteriaceae</taxon>
        <taxon>Heliobacterium</taxon>
    </lineage>
</organism>
<protein>
    <submittedName>
        <fullName evidence="3">IS3 family transposase</fullName>
    </submittedName>
</protein>
<evidence type="ECO:0000259" key="2">
    <source>
        <dbReference type="PROSITE" id="PS50994"/>
    </source>
</evidence>
<gene>
    <name evidence="3" type="ORF">GJ688_19650</name>
</gene>
<evidence type="ECO:0000313" key="3">
    <source>
        <dbReference type="EMBL" id="MTV51077.1"/>
    </source>
</evidence>
<dbReference type="AlphaFoldDB" id="A0A6I3ST06"/>
<dbReference type="InterPro" id="IPR012337">
    <property type="entry name" value="RNaseH-like_sf"/>
</dbReference>
<dbReference type="PANTHER" id="PTHR46889:SF5">
    <property type="entry name" value="INTEGRASE PROTEIN"/>
    <property type="match status" value="1"/>
</dbReference>
<keyword evidence="4" id="KW-1185">Reference proteome</keyword>
<dbReference type="Proteomes" id="UP000430670">
    <property type="component" value="Unassembled WGS sequence"/>
</dbReference>
<dbReference type="InterPro" id="IPR001584">
    <property type="entry name" value="Integrase_cat-core"/>
</dbReference>
<comment type="function">
    <text evidence="1">Involved in the transposition of the insertion sequence.</text>
</comment>
<reference evidence="3 4" key="1">
    <citation type="submission" date="2019-11" db="EMBL/GenBank/DDBJ databases">
        <title>Whole-genome sequence of a the green, strictly anaerobic photosynthetic bacterium Heliobacillus mobilis DSM 6151.</title>
        <authorList>
            <person name="Kyndt J.A."/>
            <person name="Meyer T.E."/>
        </authorList>
    </citation>
    <scope>NUCLEOTIDE SEQUENCE [LARGE SCALE GENOMIC DNA]</scope>
    <source>
        <strain evidence="3 4">DSM 6151</strain>
    </source>
</reference>
<dbReference type="Pfam" id="PF13333">
    <property type="entry name" value="rve_2"/>
    <property type="match status" value="1"/>
</dbReference>
<dbReference type="NCBIfam" id="NF033516">
    <property type="entry name" value="transpos_IS3"/>
    <property type="match status" value="1"/>
</dbReference>
<dbReference type="Pfam" id="PF00665">
    <property type="entry name" value="rve"/>
    <property type="match status" value="1"/>
</dbReference>
<dbReference type="Gene3D" id="3.30.420.10">
    <property type="entry name" value="Ribonuclease H-like superfamily/Ribonuclease H"/>
    <property type="match status" value="1"/>
</dbReference>
<dbReference type="EMBL" id="WNKU01000081">
    <property type="protein sequence ID" value="MTV51077.1"/>
    <property type="molecule type" value="Genomic_DNA"/>
</dbReference>
<dbReference type="SUPFAM" id="SSF53098">
    <property type="entry name" value="Ribonuclease H-like"/>
    <property type="match status" value="1"/>
</dbReference>
<dbReference type="GO" id="GO:0015074">
    <property type="term" value="P:DNA integration"/>
    <property type="evidence" value="ECO:0007669"/>
    <property type="project" value="InterPro"/>
</dbReference>
<dbReference type="PROSITE" id="PS50994">
    <property type="entry name" value="INTEGRASE"/>
    <property type="match status" value="1"/>
</dbReference>
<dbReference type="PANTHER" id="PTHR46889">
    <property type="entry name" value="TRANSPOSASE INSF FOR INSERTION SEQUENCE IS3B-RELATED"/>
    <property type="match status" value="1"/>
</dbReference>
<dbReference type="InterPro" id="IPR048020">
    <property type="entry name" value="Transpos_IS3"/>
</dbReference>
<name>A0A6I3ST06_HELMO</name>
<proteinExistence type="predicted"/>
<dbReference type="Pfam" id="PF13276">
    <property type="entry name" value="HTH_21"/>
    <property type="match status" value="1"/>
</dbReference>